<evidence type="ECO:0000313" key="2">
    <source>
        <dbReference type="EMBL" id="EED86093.1"/>
    </source>
</evidence>
<name>B8LEZ7_THAPS</name>
<reference evidence="2 3" key="2">
    <citation type="journal article" date="2008" name="Nature">
        <title>The Phaeodactylum genome reveals the evolutionary history of diatom genomes.</title>
        <authorList>
            <person name="Bowler C."/>
            <person name="Allen A.E."/>
            <person name="Badger J.H."/>
            <person name="Grimwood J."/>
            <person name="Jabbari K."/>
            <person name="Kuo A."/>
            <person name="Maheswari U."/>
            <person name="Martens C."/>
            <person name="Maumus F."/>
            <person name="Otillar R.P."/>
            <person name="Rayko E."/>
            <person name="Salamov A."/>
            <person name="Vandepoele K."/>
            <person name="Beszteri B."/>
            <person name="Gruber A."/>
            <person name="Heijde M."/>
            <person name="Katinka M."/>
            <person name="Mock T."/>
            <person name="Valentin K."/>
            <person name="Verret F."/>
            <person name="Berges J.A."/>
            <person name="Brownlee C."/>
            <person name="Cadoret J.P."/>
            <person name="Chiovitti A."/>
            <person name="Choi C.J."/>
            <person name="Coesel S."/>
            <person name="De Martino A."/>
            <person name="Detter J.C."/>
            <person name="Durkin C."/>
            <person name="Falciatore A."/>
            <person name="Fournet J."/>
            <person name="Haruta M."/>
            <person name="Huysman M.J."/>
            <person name="Jenkins B.D."/>
            <person name="Jiroutova K."/>
            <person name="Jorgensen R.E."/>
            <person name="Joubert Y."/>
            <person name="Kaplan A."/>
            <person name="Kroger N."/>
            <person name="Kroth P.G."/>
            <person name="La Roche J."/>
            <person name="Lindquist E."/>
            <person name="Lommer M."/>
            <person name="Martin-Jezequel V."/>
            <person name="Lopez P.J."/>
            <person name="Lucas S."/>
            <person name="Mangogna M."/>
            <person name="McGinnis K."/>
            <person name="Medlin L.K."/>
            <person name="Montsant A."/>
            <person name="Oudot-Le Secq M.P."/>
            <person name="Napoli C."/>
            <person name="Obornik M."/>
            <person name="Parker M.S."/>
            <person name="Petit J.L."/>
            <person name="Porcel B.M."/>
            <person name="Poulsen N."/>
            <person name="Robison M."/>
            <person name="Rychlewski L."/>
            <person name="Rynearson T.A."/>
            <person name="Schmutz J."/>
            <person name="Shapiro H."/>
            <person name="Siaut M."/>
            <person name="Stanley M."/>
            <person name="Sussman M.R."/>
            <person name="Taylor A.R."/>
            <person name="Vardi A."/>
            <person name="von Dassow P."/>
            <person name="Vyverman W."/>
            <person name="Willis A."/>
            <person name="Wyrwicz L.S."/>
            <person name="Rokhsar D.S."/>
            <person name="Weissenbach J."/>
            <person name="Armbrust E.V."/>
            <person name="Green B.R."/>
            <person name="Van de Peer Y."/>
            <person name="Grigoriev I.V."/>
        </authorList>
    </citation>
    <scope>NUCLEOTIDE SEQUENCE [LARGE SCALE GENOMIC DNA]</scope>
    <source>
        <strain evidence="2 3">CCMP1335</strain>
    </source>
</reference>
<protein>
    <submittedName>
        <fullName evidence="2">Uncharacterized protein</fullName>
    </submittedName>
</protein>
<reference evidence="2 3" key="1">
    <citation type="journal article" date="2004" name="Science">
        <title>The genome of the diatom Thalassiosira pseudonana: ecology, evolution, and metabolism.</title>
        <authorList>
            <person name="Armbrust E.V."/>
            <person name="Berges J.A."/>
            <person name="Bowler C."/>
            <person name="Green B.R."/>
            <person name="Martinez D."/>
            <person name="Putnam N.H."/>
            <person name="Zhou S."/>
            <person name="Allen A.E."/>
            <person name="Apt K.E."/>
            <person name="Bechner M."/>
            <person name="Brzezinski M.A."/>
            <person name="Chaal B.K."/>
            <person name="Chiovitti A."/>
            <person name="Davis A.K."/>
            <person name="Demarest M.S."/>
            <person name="Detter J.C."/>
            <person name="Glavina T."/>
            <person name="Goodstein D."/>
            <person name="Hadi M.Z."/>
            <person name="Hellsten U."/>
            <person name="Hildebrand M."/>
            <person name="Jenkins B.D."/>
            <person name="Jurka J."/>
            <person name="Kapitonov V.V."/>
            <person name="Kroger N."/>
            <person name="Lau W.W."/>
            <person name="Lane T.W."/>
            <person name="Larimer F.W."/>
            <person name="Lippmeier J.C."/>
            <person name="Lucas S."/>
            <person name="Medina M."/>
            <person name="Montsant A."/>
            <person name="Obornik M."/>
            <person name="Parker M.S."/>
            <person name="Palenik B."/>
            <person name="Pazour G.J."/>
            <person name="Richardson P.M."/>
            <person name="Rynearson T.A."/>
            <person name="Saito M.A."/>
            <person name="Schwartz D.C."/>
            <person name="Thamatrakoln K."/>
            <person name="Valentin K."/>
            <person name="Vardi A."/>
            <person name="Wilkerson F.P."/>
            <person name="Rokhsar D.S."/>
        </authorList>
    </citation>
    <scope>NUCLEOTIDE SEQUENCE [LARGE SCALE GENOMIC DNA]</scope>
    <source>
        <strain evidence="2 3">CCMP1335</strain>
    </source>
</reference>
<dbReference type="RefSeq" id="XP_002297602.1">
    <property type="nucleotide sequence ID" value="XM_002297566.1"/>
</dbReference>
<sequence>MVHPSTFSPISSRVALSSSMRVVSLSCIANCSRRSMTIPLSHPFPWLWEIHLHATPSRLLLLGFSRELLHQLVLFLPLSPLLGLAWILLMTTSCLSTCCSRLPAPFGLPPPVDALQCHLCPLRPGFSWSLHRRYTTTNLINLGRRNHNVHGVARLSIWHRRVLPPIMGGPIRMMRWTTLMFLPLSSPLLSVILHPRRLHLRLLALWLRPSPLRCHCVSLRRTNWRVLLSRSLPPI</sequence>
<dbReference type="InParanoid" id="B8LEZ7"/>
<dbReference type="HOGENOM" id="CLU_1182251_0_0_1"/>
<dbReference type="AlphaFoldDB" id="B8LEZ7"/>
<gene>
    <name evidence="2" type="ORF">THAPSDRAFT_bd1961</name>
</gene>
<accession>B8LEZ7</accession>
<feature type="transmembrane region" description="Helical" evidence="1">
    <location>
        <begin position="68"/>
        <end position="89"/>
    </location>
</feature>
<keyword evidence="1" id="KW-0812">Transmembrane</keyword>
<keyword evidence="3" id="KW-1185">Reference proteome</keyword>
<dbReference type="EMBL" id="DS999458">
    <property type="protein sequence ID" value="EED86093.1"/>
    <property type="molecule type" value="Genomic_DNA"/>
</dbReference>
<evidence type="ECO:0000256" key="1">
    <source>
        <dbReference type="SAM" id="Phobius"/>
    </source>
</evidence>
<organism evidence="2 3">
    <name type="scientific">Thalassiosira pseudonana</name>
    <name type="common">Marine diatom</name>
    <name type="synonym">Cyclotella nana</name>
    <dbReference type="NCBI Taxonomy" id="35128"/>
    <lineage>
        <taxon>Eukaryota</taxon>
        <taxon>Sar</taxon>
        <taxon>Stramenopiles</taxon>
        <taxon>Ochrophyta</taxon>
        <taxon>Bacillariophyta</taxon>
        <taxon>Coscinodiscophyceae</taxon>
        <taxon>Thalassiosirophycidae</taxon>
        <taxon>Thalassiosirales</taxon>
        <taxon>Thalassiosiraceae</taxon>
        <taxon>Thalassiosira</taxon>
    </lineage>
</organism>
<keyword evidence="1" id="KW-0472">Membrane</keyword>
<dbReference type="KEGG" id="tps:THAPSDRAFT_bd1961"/>
<keyword evidence="1" id="KW-1133">Transmembrane helix</keyword>
<dbReference type="Proteomes" id="UP000001449">
    <property type="component" value="Unassembled WGS sequence"/>
</dbReference>
<dbReference type="PaxDb" id="35128-Thapsdraft1961"/>
<proteinExistence type="predicted"/>
<evidence type="ECO:0000313" key="3">
    <source>
        <dbReference type="Proteomes" id="UP000001449"/>
    </source>
</evidence>
<dbReference type="GeneID" id="7453261"/>